<dbReference type="InterPro" id="IPR051599">
    <property type="entry name" value="Cell_Envelope_Assoc"/>
</dbReference>
<dbReference type="GO" id="GO:0005886">
    <property type="term" value="C:plasma membrane"/>
    <property type="evidence" value="ECO:0007669"/>
    <property type="project" value="TreeGrafter"/>
</dbReference>
<feature type="domain" description="DUF218" evidence="2">
    <location>
        <begin position="87"/>
        <end position="253"/>
    </location>
</feature>
<proteinExistence type="predicted"/>
<dbReference type="Pfam" id="PF02698">
    <property type="entry name" value="DUF218"/>
    <property type="match status" value="1"/>
</dbReference>
<dbReference type="InterPro" id="IPR003848">
    <property type="entry name" value="DUF218"/>
</dbReference>
<keyword evidence="1" id="KW-1133">Transmembrane helix</keyword>
<evidence type="ECO:0000313" key="3">
    <source>
        <dbReference type="EMBL" id="GLK84243.1"/>
    </source>
</evidence>
<dbReference type="CDD" id="cd06259">
    <property type="entry name" value="YdcF-like"/>
    <property type="match status" value="1"/>
</dbReference>
<reference evidence="3" key="2">
    <citation type="submission" date="2023-01" db="EMBL/GenBank/DDBJ databases">
        <authorList>
            <person name="Sun Q."/>
            <person name="Evtushenko L."/>
        </authorList>
    </citation>
    <scope>NUCLEOTIDE SEQUENCE</scope>
    <source>
        <strain evidence="3">VKM B-2789</strain>
    </source>
</reference>
<accession>A0A9W6JXC3</accession>
<sequence length="272" mass="28800">MDGVSGTAFFYAAKLVWMLAVPSSALTLLAGLGMLMGLRYPQAGCWMTLIGVLGLLICGLGPVGRALAVPLENRFPVFVDDGQPITGVVVLGGSERPDVTAARGQPALTQAGERLMALADLSRRYPQARIVFSGGSGDFERPSLSEADVVRMVLPQIGVDPARVAFEAASRNTAENAALSRALARPGPGERWLLVTSALHMPRAMGSFVAAGFPVIAYPVDYRTAGTVQWTRPFARVSEGLEMTDAALREWIGLAAYRLTGRIDALFPGPAS</sequence>
<dbReference type="GO" id="GO:0000270">
    <property type="term" value="P:peptidoglycan metabolic process"/>
    <property type="evidence" value="ECO:0007669"/>
    <property type="project" value="TreeGrafter"/>
</dbReference>
<keyword evidence="1" id="KW-0472">Membrane</keyword>
<dbReference type="EMBL" id="BSFM01000012">
    <property type="protein sequence ID" value="GLK84243.1"/>
    <property type="molecule type" value="Genomic_DNA"/>
</dbReference>
<protein>
    <submittedName>
        <fullName evidence="3">Membrane protein</fullName>
    </submittedName>
</protein>
<name>A0A9W6JXC3_9HYPH</name>
<dbReference type="PANTHER" id="PTHR30336:SF4">
    <property type="entry name" value="ENVELOPE BIOGENESIS FACTOR ELYC"/>
    <property type="match status" value="1"/>
</dbReference>
<gene>
    <name evidence="3" type="ORF">GCM10017653_23130</name>
</gene>
<dbReference type="PANTHER" id="PTHR30336">
    <property type="entry name" value="INNER MEMBRANE PROTEIN, PROBABLE PERMEASE"/>
    <property type="match status" value="1"/>
</dbReference>
<comment type="caution">
    <text evidence="3">The sequence shown here is derived from an EMBL/GenBank/DDBJ whole genome shotgun (WGS) entry which is preliminary data.</text>
</comment>
<dbReference type="Gene3D" id="3.40.50.620">
    <property type="entry name" value="HUPs"/>
    <property type="match status" value="1"/>
</dbReference>
<dbReference type="AlphaFoldDB" id="A0A9W6JXC3"/>
<feature type="transmembrane region" description="Helical" evidence="1">
    <location>
        <begin position="45"/>
        <end position="64"/>
    </location>
</feature>
<dbReference type="GO" id="GO:0043164">
    <property type="term" value="P:Gram-negative-bacterium-type cell wall biogenesis"/>
    <property type="evidence" value="ECO:0007669"/>
    <property type="project" value="TreeGrafter"/>
</dbReference>
<reference evidence="3" key="1">
    <citation type="journal article" date="2014" name="Int. J. Syst. Evol. Microbiol.">
        <title>Complete genome sequence of Corynebacterium casei LMG S-19264T (=DSM 44701T), isolated from a smear-ripened cheese.</title>
        <authorList>
            <consortium name="US DOE Joint Genome Institute (JGI-PGF)"/>
            <person name="Walter F."/>
            <person name="Albersmeier A."/>
            <person name="Kalinowski J."/>
            <person name="Ruckert C."/>
        </authorList>
    </citation>
    <scope>NUCLEOTIDE SEQUENCE</scope>
    <source>
        <strain evidence="3">VKM B-2789</strain>
    </source>
</reference>
<keyword evidence="1" id="KW-0812">Transmembrane</keyword>
<feature type="transmembrane region" description="Helical" evidence="1">
    <location>
        <begin position="15"/>
        <end position="38"/>
    </location>
</feature>
<dbReference type="Proteomes" id="UP001143330">
    <property type="component" value="Unassembled WGS sequence"/>
</dbReference>
<dbReference type="RefSeq" id="WP_213358537.1">
    <property type="nucleotide sequence ID" value="NZ_BSFM01000012.1"/>
</dbReference>
<evidence type="ECO:0000313" key="4">
    <source>
        <dbReference type="Proteomes" id="UP001143330"/>
    </source>
</evidence>
<keyword evidence="4" id="KW-1185">Reference proteome</keyword>
<organism evidence="3 4">
    <name type="scientific">Ancylobacter defluvii</name>
    <dbReference type="NCBI Taxonomy" id="1282440"/>
    <lineage>
        <taxon>Bacteria</taxon>
        <taxon>Pseudomonadati</taxon>
        <taxon>Pseudomonadota</taxon>
        <taxon>Alphaproteobacteria</taxon>
        <taxon>Hyphomicrobiales</taxon>
        <taxon>Xanthobacteraceae</taxon>
        <taxon>Ancylobacter</taxon>
    </lineage>
</organism>
<dbReference type="InterPro" id="IPR014729">
    <property type="entry name" value="Rossmann-like_a/b/a_fold"/>
</dbReference>
<evidence type="ECO:0000256" key="1">
    <source>
        <dbReference type="SAM" id="Phobius"/>
    </source>
</evidence>
<evidence type="ECO:0000259" key="2">
    <source>
        <dbReference type="Pfam" id="PF02698"/>
    </source>
</evidence>